<dbReference type="OrthoDB" id="10068192at2759"/>
<evidence type="ECO:0000256" key="1">
    <source>
        <dbReference type="ARBA" id="ARBA00004170"/>
    </source>
</evidence>
<keyword evidence="4" id="KW-0175">Coiled coil</keyword>
<evidence type="ECO:0000256" key="2">
    <source>
        <dbReference type="ARBA" id="ARBA00022553"/>
    </source>
</evidence>
<keyword evidence="3" id="KW-0472">Membrane</keyword>
<comment type="caution">
    <text evidence="5">The sequence shown here is derived from an EMBL/GenBank/DDBJ whole genome shotgun (WGS) entry which is preliminary data.</text>
</comment>
<proteinExistence type="predicted"/>
<evidence type="ECO:0000313" key="6">
    <source>
        <dbReference type="Proteomes" id="UP000596742"/>
    </source>
</evidence>
<dbReference type="InterPro" id="IPR043441">
    <property type="entry name" value="Tjap1/BEGAIN"/>
</dbReference>
<dbReference type="Gene3D" id="1.10.287.2610">
    <property type="match status" value="1"/>
</dbReference>
<comment type="subcellular location">
    <subcellularLocation>
        <location evidence="1">Membrane</location>
        <topology evidence="1">Peripheral membrane protein</topology>
    </subcellularLocation>
</comment>
<keyword evidence="6" id="KW-1185">Reference proteome</keyword>
<keyword evidence="2" id="KW-0597">Phosphoprotein</keyword>
<dbReference type="EMBL" id="UYJE01001883">
    <property type="protein sequence ID" value="VDI06031.1"/>
    <property type="molecule type" value="Genomic_DNA"/>
</dbReference>
<feature type="coiled-coil region" evidence="4">
    <location>
        <begin position="47"/>
        <end position="113"/>
    </location>
</feature>
<dbReference type="GO" id="GO:0016020">
    <property type="term" value="C:membrane"/>
    <property type="evidence" value="ECO:0007669"/>
    <property type="project" value="UniProtKB-SubCell"/>
</dbReference>
<protein>
    <submittedName>
        <fullName evidence="5">Tight junction protein 4 (Peripheral)</fullName>
    </submittedName>
</protein>
<accession>A0A8B6CKR4</accession>
<organism evidence="5 6">
    <name type="scientific">Mytilus galloprovincialis</name>
    <name type="common">Mediterranean mussel</name>
    <dbReference type="NCBI Taxonomy" id="29158"/>
    <lineage>
        <taxon>Eukaryota</taxon>
        <taxon>Metazoa</taxon>
        <taxon>Spiralia</taxon>
        <taxon>Lophotrochozoa</taxon>
        <taxon>Mollusca</taxon>
        <taxon>Bivalvia</taxon>
        <taxon>Autobranchia</taxon>
        <taxon>Pteriomorphia</taxon>
        <taxon>Mytilida</taxon>
        <taxon>Mytiloidea</taxon>
        <taxon>Mytilidae</taxon>
        <taxon>Mytilinae</taxon>
        <taxon>Mytilus</taxon>
    </lineage>
</organism>
<dbReference type="Proteomes" id="UP000596742">
    <property type="component" value="Unassembled WGS sequence"/>
</dbReference>
<name>A0A8B6CKR4_MYTGA</name>
<dbReference type="AlphaFoldDB" id="A0A8B6CKR4"/>
<evidence type="ECO:0000313" key="5">
    <source>
        <dbReference type="EMBL" id="VDI06031.1"/>
    </source>
</evidence>
<reference evidence="5" key="1">
    <citation type="submission" date="2018-11" db="EMBL/GenBank/DDBJ databases">
        <authorList>
            <person name="Alioto T."/>
            <person name="Alioto T."/>
        </authorList>
    </citation>
    <scope>NUCLEOTIDE SEQUENCE</scope>
</reference>
<evidence type="ECO:0000256" key="4">
    <source>
        <dbReference type="SAM" id="Coils"/>
    </source>
</evidence>
<evidence type="ECO:0000256" key="3">
    <source>
        <dbReference type="ARBA" id="ARBA00023136"/>
    </source>
</evidence>
<dbReference type="PANTHER" id="PTHR28664">
    <property type="entry name" value="TIGHT JUNCTION-ASSOCIATED PROTEIN 1"/>
    <property type="match status" value="1"/>
</dbReference>
<gene>
    <name evidence="5" type="ORF">MGAL_10B012282</name>
</gene>
<dbReference type="PANTHER" id="PTHR28664:SF4">
    <property type="entry name" value="TIGHT JUNCTION-ASSOCIATED PROTEIN 1"/>
    <property type="match status" value="1"/>
</dbReference>
<sequence length="318" mass="36755">MHRREQSADLILSSLNQPQEMSKACKECGCTCNGFSSNSSLDMHQQIEGLESQLRKSNTRLSEIEHELIYSKVAAESEVLKLRDELNKLRDRYDRLYESHKKLQKVNHNLEDKLLKVVSGFESEKMGLQKEMSSVTSKLVEARLAVTEMEEENDRYRTDCNIAVQLLQCRPSNFISHKLNTLPIEFQERVKKHMTQEQRLNCEEAPKSDESTQLIRVPMPTFPPTAMVYSINNPTKDEKKEETNGQVPMNLITKVLTPNKPRRKPRRVYLCVKCNDDVTFYDKEVQVNMSRDSVSNHSNSRVHRPHARVCTNSAETDI</sequence>